<dbReference type="AlphaFoldDB" id="A0A371JTM4"/>
<feature type="domain" description="PKD" evidence="1">
    <location>
        <begin position="61"/>
        <end position="108"/>
    </location>
</feature>
<sequence>MKLLLNRAKAIFLIVLAISYLGCEEDDEGGSLPEVVAAFTQTIDEDTGTVSFINISENAQSYEWDFGDGTVSTEIDPVKTFTSGTYTVVLTAFNVSGASSTFEDQLTIAIPQPVMVPITFDDSNVNYDFSVFNGASFEIVDNPDVSGTNDKNSKVGAITNSGAEFEGFFFNLGTPIDLTTDKTIKMNFWSESAVDVLLKLEEGTGAATEVTASHGGSGWEFISFDFTSSESYSRLTMFVDGPGTTAGTFYVDDVIQEGTAAPACTEETEQSLDAGDFNLTFQTDPTANIVDADAVMTTIANPDTDNAVNPSCQVGQVDRNGSALFANNQIEFSSKFDFNANSGFKLKVWAPTAGTNVLVKLEDKADANINVEVGAVTTQAGAWEELTFDFDSSESDKYDKIILFFELNTNTTETYFIDDFMLYSGGGTGGNAPTTSAPVPPARDAADVISIYGGSYMNITGINYNPDWGQSGLAFVNTDYDPGDGNLALAYPTFNYQGTDFSGNAQDASSMEFLHVDIWVPSGTDRQVKVSPINSGTGAGEVLVEVPLTPGSWNSVDLPIGDFTGMTWDEVVQLKFDGQFNGDGSANTDPHDIYLDNIYFYREPSSGGSAPTTSAPVPPARDAADVISIYGGSYMNITGINYNPDWGQSGLAFVNTDYDPGDGNLALAYPTFNYQGTDFSGNAQDASSMEFLHVDIWVPSGTDRQVKVSPINSGTGAGEVLVEVPLTPGSWNSVDLPIGDFTGMTWDSVIQMKFDGQFNGDGSANTDPHDIYLDNIYFYREPSSGGSAPTTSAPVPPARDAADVISIYGGSYMNITGINYNPDWGQSGLAFVNTDYDPGDGNLALAYPTFNYQGTDFSGNAQDASSMEFLHVDIWVPSGTDRQVKVSPINSGTGAGEVLVEVPLTPGSWNSVDLPIGDFTGMTWDSVIQMKFDGQFNGDGSANTDPHDIYLDNIYFYRAAGGGGGGCPAPPSGELLSNGGFEANSGDGACWQLNDGGGAVTVIGTDANTGTYSARLTSGPAQVPNIKQERFAGTIAGNQGVQVTFRYKITTAFVDGAILQVLAFSEFTTDPAVAHDLGNATDVSTVDVWQTYTGTFTTDANIEEGISLLIQATCGGAGTCAGEVLIDDVVVTEI</sequence>
<name>A0A371JTM4_9FLAO</name>
<organism evidence="2 3">
    <name type="scientific">Flagellimonas nanhaiensis</name>
    <dbReference type="NCBI Taxonomy" id="2292706"/>
    <lineage>
        <taxon>Bacteria</taxon>
        <taxon>Pseudomonadati</taxon>
        <taxon>Bacteroidota</taxon>
        <taxon>Flavobacteriia</taxon>
        <taxon>Flavobacteriales</taxon>
        <taxon>Flavobacteriaceae</taxon>
        <taxon>Flagellimonas</taxon>
    </lineage>
</organism>
<keyword evidence="3" id="KW-1185">Reference proteome</keyword>
<dbReference type="SMART" id="SM00089">
    <property type="entry name" value="PKD"/>
    <property type="match status" value="1"/>
</dbReference>
<accession>A0A371JTM4</accession>
<protein>
    <recommendedName>
        <fullName evidence="1">PKD domain-containing protein</fullName>
    </recommendedName>
</protein>
<dbReference type="InterPro" id="IPR035986">
    <property type="entry name" value="PKD_dom_sf"/>
</dbReference>
<dbReference type="SUPFAM" id="SSF49785">
    <property type="entry name" value="Galactose-binding domain-like"/>
    <property type="match status" value="1"/>
</dbReference>
<dbReference type="InterPro" id="IPR008979">
    <property type="entry name" value="Galactose-bd-like_sf"/>
</dbReference>
<dbReference type="Proteomes" id="UP000261828">
    <property type="component" value="Unassembled WGS sequence"/>
</dbReference>
<dbReference type="CDD" id="cd00146">
    <property type="entry name" value="PKD"/>
    <property type="match status" value="1"/>
</dbReference>
<evidence type="ECO:0000259" key="1">
    <source>
        <dbReference type="PROSITE" id="PS50093"/>
    </source>
</evidence>
<dbReference type="InterPro" id="IPR013783">
    <property type="entry name" value="Ig-like_fold"/>
</dbReference>
<dbReference type="OrthoDB" id="9757947at2"/>
<evidence type="ECO:0000313" key="2">
    <source>
        <dbReference type="EMBL" id="RDY61147.1"/>
    </source>
</evidence>
<gene>
    <name evidence="2" type="ORF">DX873_02970</name>
</gene>
<dbReference type="Pfam" id="PF18911">
    <property type="entry name" value="PKD_4"/>
    <property type="match status" value="1"/>
</dbReference>
<proteinExistence type="predicted"/>
<dbReference type="PROSITE" id="PS50093">
    <property type="entry name" value="PKD"/>
    <property type="match status" value="1"/>
</dbReference>
<dbReference type="Gene3D" id="2.60.40.10">
    <property type="entry name" value="Immunoglobulins"/>
    <property type="match status" value="1"/>
</dbReference>
<dbReference type="EMBL" id="QTJX01000001">
    <property type="protein sequence ID" value="RDY61147.1"/>
    <property type="molecule type" value="Genomic_DNA"/>
</dbReference>
<dbReference type="Gene3D" id="2.60.120.260">
    <property type="entry name" value="Galactose-binding domain-like"/>
    <property type="match status" value="3"/>
</dbReference>
<dbReference type="SUPFAM" id="SSF49299">
    <property type="entry name" value="PKD domain"/>
    <property type="match status" value="1"/>
</dbReference>
<dbReference type="RefSeq" id="WP_116183030.1">
    <property type="nucleotide sequence ID" value="NZ_QTJX01000001.1"/>
</dbReference>
<comment type="caution">
    <text evidence="2">The sequence shown here is derived from an EMBL/GenBank/DDBJ whole genome shotgun (WGS) entry which is preliminary data.</text>
</comment>
<reference evidence="2 3" key="1">
    <citation type="submission" date="2018-08" db="EMBL/GenBank/DDBJ databases">
        <title>Muricauda nanhaiensis sp. nov., isolated from seawater of the South China Sea.</title>
        <authorList>
            <person name="Dang Y."/>
        </authorList>
    </citation>
    <scope>NUCLEOTIDE SEQUENCE [LARGE SCALE GENOMIC DNA]</scope>
    <source>
        <strain evidence="2 3">SM1704</strain>
    </source>
</reference>
<dbReference type="InterPro" id="IPR000601">
    <property type="entry name" value="PKD_dom"/>
</dbReference>
<dbReference type="InterPro" id="IPR022409">
    <property type="entry name" value="PKD/Chitinase_dom"/>
</dbReference>
<evidence type="ECO:0000313" key="3">
    <source>
        <dbReference type="Proteomes" id="UP000261828"/>
    </source>
</evidence>